<dbReference type="CDD" id="cd06222">
    <property type="entry name" value="RNase_H_like"/>
    <property type="match status" value="1"/>
</dbReference>
<evidence type="ECO:0000313" key="2">
    <source>
        <dbReference type="EMBL" id="MPA76339.1"/>
    </source>
</evidence>
<dbReference type="Pfam" id="PF13456">
    <property type="entry name" value="RVT_3"/>
    <property type="match status" value="1"/>
</dbReference>
<gene>
    <name evidence="2" type="ORF">Din_045780</name>
</gene>
<reference evidence="2" key="1">
    <citation type="submission" date="2019-08" db="EMBL/GenBank/DDBJ databases">
        <title>Reference gene set and small RNA set construction with multiple tissues from Davidia involucrata Baill.</title>
        <authorList>
            <person name="Yang H."/>
            <person name="Zhou C."/>
            <person name="Li G."/>
            <person name="Wang J."/>
            <person name="Gao P."/>
            <person name="Wang M."/>
            <person name="Wang R."/>
            <person name="Zhao Y."/>
        </authorList>
    </citation>
    <scope>NUCLEOTIDE SEQUENCE</scope>
    <source>
        <tissue evidence="2">Mixed with DoveR01_LX</tissue>
    </source>
</reference>
<evidence type="ECO:0000259" key="1">
    <source>
        <dbReference type="Pfam" id="PF13456"/>
    </source>
</evidence>
<dbReference type="GO" id="GO:0004523">
    <property type="term" value="F:RNA-DNA hybrid ribonuclease activity"/>
    <property type="evidence" value="ECO:0007669"/>
    <property type="project" value="InterPro"/>
</dbReference>
<organism evidence="2">
    <name type="scientific">Davidia involucrata</name>
    <name type="common">Dove tree</name>
    <dbReference type="NCBI Taxonomy" id="16924"/>
    <lineage>
        <taxon>Eukaryota</taxon>
        <taxon>Viridiplantae</taxon>
        <taxon>Streptophyta</taxon>
        <taxon>Embryophyta</taxon>
        <taxon>Tracheophyta</taxon>
        <taxon>Spermatophyta</taxon>
        <taxon>Magnoliopsida</taxon>
        <taxon>eudicotyledons</taxon>
        <taxon>Gunneridae</taxon>
        <taxon>Pentapetalae</taxon>
        <taxon>asterids</taxon>
        <taxon>Cornales</taxon>
        <taxon>Nyssaceae</taxon>
        <taxon>Davidia</taxon>
    </lineage>
</organism>
<dbReference type="EMBL" id="GHES01045780">
    <property type="protein sequence ID" value="MPA76339.1"/>
    <property type="molecule type" value="Transcribed_RNA"/>
</dbReference>
<dbReference type="Gene3D" id="3.30.420.10">
    <property type="entry name" value="Ribonuclease H-like superfamily/Ribonuclease H"/>
    <property type="match status" value="1"/>
</dbReference>
<dbReference type="PANTHER" id="PTHR47723:SF19">
    <property type="entry name" value="POLYNUCLEOTIDYL TRANSFERASE, RIBONUCLEASE H-LIKE SUPERFAMILY PROTEIN"/>
    <property type="match status" value="1"/>
</dbReference>
<dbReference type="InterPro" id="IPR044730">
    <property type="entry name" value="RNase_H-like_dom_plant"/>
</dbReference>
<dbReference type="InterPro" id="IPR012337">
    <property type="entry name" value="RNaseH-like_sf"/>
</dbReference>
<feature type="domain" description="RNase H type-1" evidence="1">
    <location>
        <begin position="17"/>
        <end position="94"/>
    </location>
</feature>
<dbReference type="InterPro" id="IPR036397">
    <property type="entry name" value="RNaseH_sf"/>
</dbReference>
<dbReference type="PANTHER" id="PTHR47723">
    <property type="entry name" value="OS05G0353850 PROTEIN"/>
    <property type="match status" value="1"/>
</dbReference>
<dbReference type="SUPFAM" id="SSF53098">
    <property type="entry name" value="Ribonuclease H-like"/>
    <property type="match status" value="1"/>
</dbReference>
<proteinExistence type="predicted"/>
<accession>A0A5B7C5B3</accession>
<dbReference type="InterPro" id="IPR053151">
    <property type="entry name" value="RNase_H-like"/>
</dbReference>
<name>A0A5B7C5B3_DAVIN</name>
<protein>
    <recommendedName>
        <fullName evidence="1">RNase H type-1 domain-containing protein</fullName>
    </recommendedName>
</protein>
<sequence length="129" mass="14324">MVIRKRCHNNVSNNGFYWGIREGLKVMLDITKSKAVVESDCISAISMLKDKTTARGEYDVLIQDCWLYALMFQTCIFSHTLREGNQCADHMANLGVKQVEMTILDLPPPGLAPLVLADSAAVKFARASC</sequence>
<dbReference type="InterPro" id="IPR002156">
    <property type="entry name" value="RNaseH_domain"/>
</dbReference>
<dbReference type="AlphaFoldDB" id="A0A5B7C5B3"/>
<dbReference type="GO" id="GO:0003676">
    <property type="term" value="F:nucleic acid binding"/>
    <property type="evidence" value="ECO:0007669"/>
    <property type="project" value="InterPro"/>
</dbReference>